<dbReference type="SMART" id="SM00755">
    <property type="entry name" value="Grip"/>
    <property type="match status" value="1"/>
</dbReference>
<accession>A0AAU9UZ29</accession>
<evidence type="ECO:0000256" key="1">
    <source>
        <dbReference type="ARBA" id="ARBA00023054"/>
    </source>
</evidence>
<proteinExistence type="predicted"/>
<name>A0AAU9UZ29_EUPED</name>
<dbReference type="PANTHER" id="PTHR23157">
    <property type="entry name" value="GRIP AND COILED-COIL DOMAIN-CONTAINING PROTEIN 1"/>
    <property type="match status" value="1"/>
</dbReference>
<reference evidence="4" key="1">
    <citation type="submission" date="2022-03" db="EMBL/GenBank/DDBJ databases">
        <authorList>
            <person name="Tunstrom K."/>
        </authorList>
    </citation>
    <scope>NUCLEOTIDE SEQUENCE</scope>
</reference>
<evidence type="ECO:0000256" key="2">
    <source>
        <dbReference type="SAM" id="Coils"/>
    </source>
</evidence>
<dbReference type="Pfam" id="PF01465">
    <property type="entry name" value="GRIP"/>
    <property type="match status" value="1"/>
</dbReference>
<dbReference type="InterPro" id="IPR051952">
    <property type="entry name" value="Golgi-autophagy_related"/>
</dbReference>
<evidence type="ECO:0000313" key="5">
    <source>
        <dbReference type="Proteomes" id="UP001153954"/>
    </source>
</evidence>
<feature type="coiled-coil region" evidence="2">
    <location>
        <begin position="100"/>
        <end position="211"/>
    </location>
</feature>
<evidence type="ECO:0000259" key="3">
    <source>
        <dbReference type="PROSITE" id="PS50913"/>
    </source>
</evidence>
<dbReference type="PANTHER" id="PTHR23157:SF24">
    <property type="entry name" value="GOLGIN SUBFAMILY A MEMBER 1"/>
    <property type="match status" value="1"/>
</dbReference>
<dbReference type="PROSITE" id="PS50913">
    <property type="entry name" value="GRIP"/>
    <property type="match status" value="1"/>
</dbReference>
<dbReference type="EMBL" id="CAKOGL010000027">
    <property type="protein sequence ID" value="CAH2104830.1"/>
    <property type="molecule type" value="Genomic_DNA"/>
</dbReference>
<keyword evidence="5" id="KW-1185">Reference proteome</keyword>
<dbReference type="Proteomes" id="UP001153954">
    <property type="component" value="Unassembled WGS sequence"/>
</dbReference>
<protein>
    <recommendedName>
        <fullName evidence="3">GRIP domain-containing protein</fullName>
    </recommendedName>
</protein>
<evidence type="ECO:0000313" key="4">
    <source>
        <dbReference type="EMBL" id="CAH2104830.1"/>
    </source>
</evidence>
<dbReference type="GO" id="GO:0005794">
    <property type="term" value="C:Golgi apparatus"/>
    <property type="evidence" value="ECO:0007669"/>
    <property type="project" value="TreeGrafter"/>
</dbReference>
<dbReference type="Gene3D" id="1.10.287.1490">
    <property type="match status" value="1"/>
</dbReference>
<dbReference type="AlphaFoldDB" id="A0AAU9UZ29"/>
<feature type="coiled-coil region" evidence="2">
    <location>
        <begin position="2"/>
        <end position="50"/>
    </location>
</feature>
<comment type="caution">
    <text evidence="4">The sequence shown here is derived from an EMBL/GenBank/DDBJ whole genome shotgun (WGS) entry which is preliminary data.</text>
</comment>
<sequence length="273" mass="31906">MTAEFESRIEALTEENRELAEALENERTLVKILQEKIEKSNRLYDEQRVEVNHLNSMMTDMQHDYVDIQRKFDREKREKDEALLRNAHMSQNIEMSQCNVRYLETEIVELKTKITELEGVIAQHKENQAECMIIKENEASRLKEMEELKIRIDALTESENALKRNIQDLQTEICDKNKKIKTLDNRISDMKKTLQRELQSSKSDLTSAEEQDISRRYLKHVVLRFLTARELEARQLTRALAALLRLSAHEEALLRAALPARSGLAAWFPSRAA</sequence>
<keyword evidence="1 2" id="KW-0175">Coiled coil</keyword>
<organism evidence="4 5">
    <name type="scientific">Euphydryas editha</name>
    <name type="common">Edith's checkerspot</name>
    <dbReference type="NCBI Taxonomy" id="104508"/>
    <lineage>
        <taxon>Eukaryota</taxon>
        <taxon>Metazoa</taxon>
        <taxon>Ecdysozoa</taxon>
        <taxon>Arthropoda</taxon>
        <taxon>Hexapoda</taxon>
        <taxon>Insecta</taxon>
        <taxon>Pterygota</taxon>
        <taxon>Neoptera</taxon>
        <taxon>Endopterygota</taxon>
        <taxon>Lepidoptera</taxon>
        <taxon>Glossata</taxon>
        <taxon>Ditrysia</taxon>
        <taxon>Papilionoidea</taxon>
        <taxon>Nymphalidae</taxon>
        <taxon>Nymphalinae</taxon>
        <taxon>Euphydryas</taxon>
    </lineage>
</organism>
<feature type="domain" description="GRIP" evidence="3">
    <location>
        <begin position="208"/>
        <end position="257"/>
    </location>
</feature>
<gene>
    <name evidence="4" type="ORF">EEDITHA_LOCUS19162</name>
</gene>
<dbReference type="InterPro" id="IPR000237">
    <property type="entry name" value="GRIP_dom"/>
</dbReference>